<feature type="active site" description="Nucleophile" evidence="8">
    <location>
        <position position="79"/>
    </location>
</feature>
<sequence>MKVGLIYFGGQYNHLILKNVKYLGVDIEVVDPSLPVEKLNAYDCLIFSGGPQSVKEEINSIGNSVNYVRELSSPKLGICLGHQLIAYALGGVVDKASNPEFGLVKVTIHDHDTILKDMPSVFNAWESHNDEVKAPPLGFRVLASSETTKIQSMVNKDNTIFTVQFHPEVKHTQQGLLVFKNFLEVCKR</sequence>
<dbReference type="PANTHER" id="PTHR11922">
    <property type="entry name" value="GMP SYNTHASE-RELATED"/>
    <property type="match status" value="1"/>
</dbReference>
<dbReference type="Pfam" id="PF00117">
    <property type="entry name" value="GATase"/>
    <property type="match status" value="1"/>
</dbReference>
<dbReference type="UniPathway" id="UPA00189">
    <property type="reaction ID" value="UER00296"/>
</dbReference>
<name>F4G2C6_METCR</name>
<evidence type="ECO:0000256" key="8">
    <source>
        <dbReference type="HAMAP-Rule" id="MF_01510"/>
    </source>
</evidence>
<dbReference type="GO" id="GO:0003921">
    <property type="term" value="F:GMP synthase activity"/>
    <property type="evidence" value="ECO:0007669"/>
    <property type="project" value="TreeGrafter"/>
</dbReference>
<dbReference type="EC" id="6.3.5.2" evidence="8"/>
<gene>
    <name evidence="8" type="primary">guaAA</name>
    <name evidence="10" type="ordered locus">Mcup_0869</name>
</gene>
<comment type="subunit">
    <text evidence="8">Heterodimer composed of a glutamine amidotransferase subunit (A) and a GMP-binding subunit (B).</text>
</comment>
<keyword evidence="6 8" id="KW-0067">ATP-binding</keyword>
<dbReference type="HOGENOM" id="CLU_014340_1_4_2"/>
<dbReference type="eggNOG" id="arCOG00087">
    <property type="taxonomic scope" value="Archaea"/>
</dbReference>
<dbReference type="InterPro" id="IPR017926">
    <property type="entry name" value="GATASE"/>
</dbReference>
<evidence type="ECO:0000256" key="2">
    <source>
        <dbReference type="ARBA" id="ARBA00022598"/>
    </source>
</evidence>
<evidence type="ECO:0000256" key="4">
    <source>
        <dbReference type="ARBA" id="ARBA00022749"/>
    </source>
</evidence>
<evidence type="ECO:0000256" key="5">
    <source>
        <dbReference type="ARBA" id="ARBA00022755"/>
    </source>
</evidence>
<comment type="function">
    <text evidence="1 8">Catalyzes the synthesis of GMP from XMP.</text>
</comment>
<evidence type="ECO:0000256" key="1">
    <source>
        <dbReference type="ARBA" id="ARBA00002332"/>
    </source>
</evidence>
<keyword evidence="4 8" id="KW-0332">GMP biosynthesis</keyword>
<dbReference type="Proteomes" id="UP000007812">
    <property type="component" value="Chromosome"/>
</dbReference>
<evidence type="ECO:0000313" key="10">
    <source>
        <dbReference type="EMBL" id="AEB94974.1"/>
    </source>
</evidence>
<evidence type="ECO:0000313" key="11">
    <source>
        <dbReference type="Proteomes" id="UP000007812"/>
    </source>
</evidence>
<dbReference type="GO" id="GO:0005524">
    <property type="term" value="F:ATP binding"/>
    <property type="evidence" value="ECO:0007669"/>
    <property type="project" value="UniProtKB-KW"/>
</dbReference>
<dbReference type="PRINTS" id="PR00099">
    <property type="entry name" value="CPSGATASE"/>
</dbReference>
<dbReference type="CDD" id="cd01742">
    <property type="entry name" value="GATase1_GMP_Synthase"/>
    <property type="match status" value="1"/>
</dbReference>
<dbReference type="PANTHER" id="PTHR11922:SF2">
    <property type="entry name" value="GMP SYNTHASE [GLUTAMINE-HYDROLYZING]"/>
    <property type="match status" value="1"/>
</dbReference>
<proteinExistence type="inferred from homology"/>
<dbReference type="GO" id="GO:0005829">
    <property type="term" value="C:cytosol"/>
    <property type="evidence" value="ECO:0007669"/>
    <property type="project" value="TreeGrafter"/>
</dbReference>
<dbReference type="AlphaFoldDB" id="F4G2C6"/>
<dbReference type="PATRIC" id="fig|1006006.8.peg.867"/>
<dbReference type="InterPro" id="IPR023686">
    <property type="entry name" value="GMP_synthase_A"/>
</dbReference>
<keyword evidence="2 8" id="KW-0436">Ligase</keyword>
<dbReference type="InterPro" id="IPR029062">
    <property type="entry name" value="Class_I_gatase-like"/>
</dbReference>
<comment type="pathway">
    <text evidence="8">Purine metabolism; GMP biosynthesis; GMP from XMP (L-Gln route): step 1/1.</text>
</comment>
<dbReference type="GeneID" id="10493060"/>
<comment type="catalytic activity">
    <reaction evidence="8">
        <text>XMP + L-glutamine + ATP + H2O = GMP + L-glutamate + AMP + diphosphate + 2 H(+)</text>
        <dbReference type="Rhea" id="RHEA:11680"/>
        <dbReference type="ChEBI" id="CHEBI:15377"/>
        <dbReference type="ChEBI" id="CHEBI:15378"/>
        <dbReference type="ChEBI" id="CHEBI:29985"/>
        <dbReference type="ChEBI" id="CHEBI:30616"/>
        <dbReference type="ChEBI" id="CHEBI:33019"/>
        <dbReference type="ChEBI" id="CHEBI:57464"/>
        <dbReference type="ChEBI" id="CHEBI:58115"/>
        <dbReference type="ChEBI" id="CHEBI:58359"/>
        <dbReference type="ChEBI" id="CHEBI:456215"/>
        <dbReference type="EC" id="6.3.5.2"/>
    </reaction>
</comment>
<organism evidence="10 11">
    <name type="scientific">Metallosphaera cuprina (strain Ar-4)</name>
    <dbReference type="NCBI Taxonomy" id="1006006"/>
    <lineage>
        <taxon>Archaea</taxon>
        <taxon>Thermoproteota</taxon>
        <taxon>Thermoprotei</taxon>
        <taxon>Sulfolobales</taxon>
        <taxon>Sulfolobaceae</taxon>
        <taxon>Metallosphaera</taxon>
    </lineage>
</organism>
<dbReference type="RefSeq" id="WP_013737472.1">
    <property type="nucleotide sequence ID" value="NC_015435.1"/>
</dbReference>
<evidence type="ECO:0000256" key="3">
    <source>
        <dbReference type="ARBA" id="ARBA00022741"/>
    </source>
</evidence>
<accession>F4G2C6</accession>
<dbReference type="MEROPS" id="C26.A31"/>
<dbReference type="InterPro" id="IPR004739">
    <property type="entry name" value="GMP_synth_GATase"/>
</dbReference>
<dbReference type="HAMAP" id="MF_01510">
    <property type="entry name" value="GMP_synthase_A"/>
    <property type="match status" value="1"/>
</dbReference>
<dbReference type="OrthoDB" id="33844at2157"/>
<dbReference type="Gene3D" id="3.40.50.880">
    <property type="match status" value="1"/>
</dbReference>
<dbReference type="PRINTS" id="PR00097">
    <property type="entry name" value="ANTSNTHASEII"/>
</dbReference>
<dbReference type="KEGG" id="mcn:Mcup_0869"/>
<feature type="active site" evidence="8">
    <location>
        <position position="166"/>
    </location>
</feature>
<dbReference type="NCBIfam" id="TIGR00888">
    <property type="entry name" value="guaA_Nterm"/>
    <property type="match status" value="1"/>
</dbReference>
<evidence type="ECO:0000259" key="9">
    <source>
        <dbReference type="Pfam" id="PF00117"/>
    </source>
</evidence>
<dbReference type="FunFam" id="3.40.50.880:FF:000047">
    <property type="entry name" value="GMP synthase [glutamine-hydrolyzing] subunit A"/>
    <property type="match status" value="1"/>
</dbReference>
<reference evidence="10 11" key="1">
    <citation type="journal article" date="2011" name="J. Bacteriol.">
        <title>Complete genome sequence of Metallosphaera cuprina, a metal sulfide-oxidizing archaeon from a hot spring.</title>
        <authorList>
            <person name="Liu L.J."/>
            <person name="You X.Y."/>
            <person name="Zheng H."/>
            <person name="Wang S."/>
            <person name="Jiang C.Y."/>
            <person name="Liu S.J."/>
        </authorList>
    </citation>
    <scope>NUCLEOTIDE SEQUENCE [LARGE SCALE GENOMIC DNA]</scope>
    <source>
        <strain evidence="10 11">Ar-4</strain>
    </source>
</reference>
<dbReference type="EMBL" id="CP002656">
    <property type="protein sequence ID" value="AEB94974.1"/>
    <property type="molecule type" value="Genomic_DNA"/>
</dbReference>
<dbReference type="NCBIfam" id="NF001975">
    <property type="entry name" value="PRK00758.1"/>
    <property type="match status" value="1"/>
</dbReference>
<protein>
    <recommendedName>
        <fullName evidence="8">GMP synthase [glutamine-hydrolyzing] subunit A</fullName>
        <ecNumber evidence="8">6.3.5.2</ecNumber>
    </recommendedName>
    <alternativeName>
        <fullName evidence="8">Glutamine amidotransferase</fullName>
    </alternativeName>
</protein>
<feature type="domain" description="Glutamine amidotransferase" evidence="9">
    <location>
        <begin position="5"/>
        <end position="183"/>
    </location>
</feature>
<dbReference type="SUPFAM" id="SSF52317">
    <property type="entry name" value="Class I glutamine amidotransferase-like"/>
    <property type="match status" value="1"/>
</dbReference>
<keyword evidence="3 8" id="KW-0547">Nucleotide-binding</keyword>
<evidence type="ECO:0000256" key="7">
    <source>
        <dbReference type="ARBA" id="ARBA00022962"/>
    </source>
</evidence>
<dbReference type="PROSITE" id="PS51273">
    <property type="entry name" value="GATASE_TYPE_1"/>
    <property type="match status" value="1"/>
</dbReference>
<keyword evidence="7 8" id="KW-0315">Glutamine amidotransferase</keyword>
<keyword evidence="11" id="KW-1185">Reference proteome</keyword>
<evidence type="ECO:0000256" key="6">
    <source>
        <dbReference type="ARBA" id="ARBA00022840"/>
    </source>
</evidence>
<dbReference type="STRING" id="1006006.Mcup_0869"/>
<keyword evidence="5 8" id="KW-0658">Purine biosynthesis</keyword>
<feature type="active site" evidence="8">
    <location>
        <position position="168"/>
    </location>
</feature>
<dbReference type="PRINTS" id="PR00096">
    <property type="entry name" value="GATASE"/>
</dbReference>